<dbReference type="Proteomes" id="UP001055025">
    <property type="component" value="Unassembled WGS sequence"/>
</dbReference>
<dbReference type="EMBL" id="BQKC01000002">
    <property type="protein sequence ID" value="GJM56286.1"/>
    <property type="molecule type" value="Genomic_DNA"/>
</dbReference>
<dbReference type="InterPro" id="IPR038718">
    <property type="entry name" value="SNF2-like_sf"/>
</dbReference>
<keyword evidence="2" id="KW-0347">Helicase</keyword>
<organism evidence="2 3">
    <name type="scientific">Granulimonas faecalis</name>
    <dbReference type="NCBI Taxonomy" id="2894155"/>
    <lineage>
        <taxon>Bacteria</taxon>
        <taxon>Bacillati</taxon>
        <taxon>Actinomycetota</taxon>
        <taxon>Coriobacteriia</taxon>
        <taxon>Coriobacteriales</taxon>
        <taxon>Kribbibacteriaceae</taxon>
        <taxon>Granulimonas</taxon>
    </lineage>
</organism>
<dbReference type="InterPro" id="IPR000330">
    <property type="entry name" value="SNF2_N"/>
</dbReference>
<dbReference type="GO" id="GO:0005524">
    <property type="term" value="F:ATP binding"/>
    <property type="evidence" value="ECO:0007669"/>
    <property type="project" value="InterPro"/>
</dbReference>
<dbReference type="Pfam" id="PF00176">
    <property type="entry name" value="SNF2-rel_dom"/>
    <property type="match status" value="1"/>
</dbReference>
<reference evidence="2" key="1">
    <citation type="journal article" date="2022" name="Int. J. Syst. Evol. Microbiol.">
        <title>Granulimonas faecalis gen. nov., sp. nov., and Leptogranulimonas caecicola gen. nov., sp. nov., novel lactate-producing Atopobiaceae bacteria isolated from mouse intestines, and an emended description of the family Atopobiaceae.</title>
        <authorList>
            <person name="Morinaga K."/>
            <person name="Kusada H."/>
            <person name="Sakamoto S."/>
            <person name="Murakami T."/>
            <person name="Toyoda A."/>
            <person name="Mori H."/>
            <person name="Meng X.Y."/>
            <person name="Takashino M."/>
            <person name="Murotomi K."/>
            <person name="Tamaki H."/>
        </authorList>
    </citation>
    <scope>NUCLEOTIDE SEQUENCE</scope>
    <source>
        <strain evidence="2">OPF53</strain>
    </source>
</reference>
<dbReference type="InterPro" id="IPR027417">
    <property type="entry name" value="P-loop_NTPase"/>
</dbReference>
<name>A0AAV5B3Z3_9ACTN</name>
<dbReference type="InterPro" id="IPR014001">
    <property type="entry name" value="Helicase_ATP-bd"/>
</dbReference>
<evidence type="ECO:0000313" key="2">
    <source>
        <dbReference type="EMBL" id="GJM56286.1"/>
    </source>
</evidence>
<evidence type="ECO:0000259" key="1">
    <source>
        <dbReference type="PROSITE" id="PS51192"/>
    </source>
</evidence>
<dbReference type="Gene3D" id="3.40.50.300">
    <property type="entry name" value="P-loop containing nucleotide triphosphate hydrolases"/>
    <property type="match status" value="1"/>
</dbReference>
<accession>A0AAV5B3Z3</accession>
<dbReference type="PROSITE" id="PS51192">
    <property type="entry name" value="HELICASE_ATP_BIND_1"/>
    <property type="match status" value="1"/>
</dbReference>
<proteinExistence type="predicted"/>
<dbReference type="GO" id="GO:0004386">
    <property type="term" value="F:helicase activity"/>
    <property type="evidence" value="ECO:0007669"/>
    <property type="project" value="UniProtKB-KW"/>
</dbReference>
<feature type="domain" description="Helicase ATP-binding" evidence="1">
    <location>
        <begin position="14"/>
        <end position="193"/>
    </location>
</feature>
<dbReference type="Gene3D" id="3.40.50.10810">
    <property type="entry name" value="Tandem AAA-ATPase domain"/>
    <property type="match status" value="1"/>
</dbReference>
<sequence>MPNVRLHDYQEYSKDLILHKSGVGLFLDMGFGKTLTCLQALYEMNPACHTLVVAPKTVAATTWPAEVEKWGYPFRTLSLVVDGRGRTLPGKKTLELVDGLAAEPSTLCFLNKERLASVVAHVMDDPACPFIGTWPFPVVILDELQAFKSSSSKLFGAMARVRPQVAKIVGLTGTPSPQGLTDLWPELYLLDGGRSLGTSEDTFLTTFFAPHDYDPGRGKKKIRFWDPLPGAHGAVMARIADTCVSVANPNISLPEVTVNDITVAMDAKERDLYDDLFYNWTLTLGVDGQGRPVEVDVVSKTVLSNKLRQMASGALYLGDGREYVPIHERKLDALGQVFEASTAPVLVCYHFRSDLDMICRRFGVAGDGTRKDTAVEVFDGTAAMLSRWNRGEIGRLLIQPQSAGHGLNFQEGGHTMVWYTLPWALEVYMQANARLARQGQRHPVIIHRILCADTVDQRVAGALAGKREVQDSVLRDVARDVLGRRSRDG</sequence>
<keyword evidence="3" id="KW-1185">Reference proteome</keyword>
<dbReference type="SMART" id="SM00487">
    <property type="entry name" value="DEXDc"/>
    <property type="match status" value="1"/>
</dbReference>
<dbReference type="AlphaFoldDB" id="A0AAV5B3Z3"/>
<dbReference type="PANTHER" id="PTHR10799">
    <property type="entry name" value="SNF2/RAD54 HELICASE FAMILY"/>
    <property type="match status" value="1"/>
</dbReference>
<dbReference type="SUPFAM" id="SSF52540">
    <property type="entry name" value="P-loop containing nucleoside triphosphate hydrolases"/>
    <property type="match status" value="2"/>
</dbReference>
<keyword evidence="2" id="KW-0547">Nucleotide-binding</keyword>
<comment type="caution">
    <text evidence="2">The sequence shown here is derived from an EMBL/GenBank/DDBJ whole genome shotgun (WGS) entry which is preliminary data.</text>
</comment>
<protein>
    <submittedName>
        <fullName evidence="2">DEAD/DEAH box helicase</fullName>
    </submittedName>
</protein>
<keyword evidence="2" id="KW-0067">ATP-binding</keyword>
<evidence type="ECO:0000313" key="3">
    <source>
        <dbReference type="Proteomes" id="UP001055025"/>
    </source>
</evidence>
<gene>
    <name evidence="2" type="ORF">ATOP_19410</name>
</gene>
<keyword evidence="2" id="KW-0378">Hydrolase</keyword>